<sequence length="101" mass="11350">MPSHVCLNKLHCASVNLNSQNLTPVKMKEGMHSFTQVDSIKRKREAQCDDDGRHMASFTRTAKHERAGVASENTERWSELRKGLGGEPMGKAIRPEYVRGI</sequence>
<dbReference type="InParanoid" id="E9FVK2"/>
<accession>E9FVK2</accession>
<dbReference type="Proteomes" id="UP000000305">
    <property type="component" value="Unassembled WGS sequence"/>
</dbReference>
<reference evidence="1 2" key="1">
    <citation type="journal article" date="2011" name="Science">
        <title>The ecoresponsive genome of Daphnia pulex.</title>
        <authorList>
            <person name="Colbourne J.K."/>
            <person name="Pfrender M.E."/>
            <person name="Gilbert D."/>
            <person name="Thomas W.K."/>
            <person name="Tucker A."/>
            <person name="Oakley T.H."/>
            <person name="Tokishita S."/>
            <person name="Aerts A."/>
            <person name="Arnold G.J."/>
            <person name="Basu M.K."/>
            <person name="Bauer D.J."/>
            <person name="Caceres C.E."/>
            <person name="Carmel L."/>
            <person name="Casola C."/>
            <person name="Choi J.H."/>
            <person name="Detter J.C."/>
            <person name="Dong Q."/>
            <person name="Dusheyko S."/>
            <person name="Eads B.D."/>
            <person name="Frohlich T."/>
            <person name="Geiler-Samerotte K.A."/>
            <person name="Gerlach D."/>
            <person name="Hatcher P."/>
            <person name="Jogdeo S."/>
            <person name="Krijgsveld J."/>
            <person name="Kriventseva E.V."/>
            <person name="Kultz D."/>
            <person name="Laforsch C."/>
            <person name="Lindquist E."/>
            <person name="Lopez J."/>
            <person name="Manak J.R."/>
            <person name="Muller J."/>
            <person name="Pangilinan J."/>
            <person name="Patwardhan R.P."/>
            <person name="Pitluck S."/>
            <person name="Pritham E.J."/>
            <person name="Rechtsteiner A."/>
            <person name="Rho M."/>
            <person name="Rogozin I.B."/>
            <person name="Sakarya O."/>
            <person name="Salamov A."/>
            <person name="Schaack S."/>
            <person name="Shapiro H."/>
            <person name="Shiga Y."/>
            <person name="Skalitzky C."/>
            <person name="Smith Z."/>
            <person name="Souvorov A."/>
            <person name="Sung W."/>
            <person name="Tang Z."/>
            <person name="Tsuchiya D."/>
            <person name="Tu H."/>
            <person name="Vos H."/>
            <person name="Wang M."/>
            <person name="Wolf Y.I."/>
            <person name="Yamagata H."/>
            <person name="Yamada T."/>
            <person name="Ye Y."/>
            <person name="Shaw J.R."/>
            <person name="Andrews J."/>
            <person name="Crease T.J."/>
            <person name="Tang H."/>
            <person name="Lucas S.M."/>
            <person name="Robertson H.M."/>
            <person name="Bork P."/>
            <person name="Koonin E.V."/>
            <person name="Zdobnov E.M."/>
            <person name="Grigoriev I.V."/>
            <person name="Lynch M."/>
            <person name="Boore J.L."/>
        </authorList>
    </citation>
    <scope>NUCLEOTIDE SEQUENCE [LARGE SCALE GENOMIC DNA]</scope>
</reference>
<gene>
    <name evidence="1" type="ORF">DAPPUDRAFT_233732</name>
</gene>
<dbReference type="EMBL" id="GL732525">
    <property type="protein sequence ID" value="EFX89091.1"/>
    <property type="molecule type" value="Genomic_DNA"/>
</dbReference>
<proteinExistence type="predicted"/>
<keyword evidence="2" id="KW-1185">Reference proteome</keyword>
<protein>
    <submittedName>
        <fullName evidence="1">Uncharacterized protein</fullName>
    </submittedName>
</protein>
<evidence type="ECO:0000313" key="2">
    <source>
        <dbReference type="Proteomes" id="UP000000305"/>
    </source>
</evidence>
<dbReference type="AlphaFoldDB" id="E9FVK2"/>
<dbReference type="KEGG" id="dpx:DAPPUDRAFT_233732"/>
<organism evidence="1 2">
    <name type="scientific">Daphnia pulex</name>
    <name type="common">Water flea</name>
    <dbReference type="NCBI Taxonomy" id="6669"/>
    <lineage>
        <taxon>Eukaryota</taxon>
        <taxon>Metazoa</taxon>
        <taxon>Ecdysozoa</taxon>
        <taxon>Arthropoda</taxon>
        <taxon>Crustacea</taxon>
        <taxon>Branchiopoda</taxon>
        <taxon>Diplostraca</taxon>
        <taxon>Cladocera</taxon>
        <taxon>Anomopoda</taxon>
        <taxon>Daphniidae</taxon>
        <taxon>Daphnia</taxon>
    </lineage>
</organism>
<dbReference type="HOGENOM" id="CLU_2294448_0_0_1"/>
<evidence type="ECO:0000313" key="1">
    <source>
        <dbReference type="EMBL" id="EFX89091.1"/>
    </source>
</evidence>
<name>E9FVK2_DAPPU</name>